<keyword evidence="4" id="KW-0862">Zinc</keyword>
<evidence type="ECO:0000256" key="1">
    <source>
        <dbReference type="ARBA" id="ARBA00022553"/>
    </source>
</evidence>
<evidence type="ECO:0000313" key="9">
    <source>
        <dbReference type="Proteomes" id="UP001165565"/>
    </source>
</evidence>
<name>A0AA41Z887_9SPHN</name>
<feature type="chain" id="PRO_5041222801" description="Alkaline phosphatase" evidence="7">
    <location>
        <begin position="24"/>
        <end position="553"/>
    </location>
</feature>
<dbReference type="PIRSF" id="PIRSF031924">
    <property type="entry name" value="Pi-irrepressible_AP"/>
    <property type="match status" value="1"/>
</dbReference>
<comment type="cofactor">
    <cofactor evidence="4">
        <name>Zn(2+)</name>
        <dbReference type="ChEBI" id="CHEBI:29105"/>
    </cofactor>
    <text evidence="4">Binds 2 Zn(2+) ions.</text>
</comment>
<dbReference type="Pfam" id="PF01663">
    <property type="entry name" value="Phosphodiest"/>
    <property type="match status" value="1"/>
</dbReference>
<gene>
    <name evidence="8" type="ORF">NEE01_07560</name>
</gene>
<comment type="function">
    <text evidence="4">Alkaline phosphatase with broad substrate specificity.</text>
</comment>
<dbReference type="PANTHER" id="PTHR10151:SF120">
    <property type="entry name" value="BIS(5'-ADENOSYL)-TRIPHOSPHATASE"/>
    <property type="match status" value="1"/>
</dbReference>
<evidence type="ECO:0000256" key="6">
    <source>
        <dbReference type="PIRSR" id="PIRSR031924-51"/>
    </source>
</evidence>
<feature type="signal peptide" evidence="7">
    <location>
        <begin position="1"/>
        <end position="23"/>
    </location>
</feature>
<feature type="binding site" evidence="6">
    <location>
        <begin position="173"/>
        <end position="175"/>
    </location>
    <ligand>
        <name>substrate</name>
    </ligand>
</feature>
<dbReference type="AlphaFoldDB" id="A0AA41Z887"/>
<dbReference type="PANTHER" id="PTHR10151">
    <property type="entry name" value="ECTONUCLEOTIDE PYROPHOSPHATASE/PHOSPHODIESTERASE"/>
    <property type="match status" value="1"/>
</dbReference>
<dbReference type="EC" id="3.1.3.1" evidence="4"/>
<dbReference type="CDD" id="cd16016">
    <property type="entry name" value="AP-SPAP"/>
    <property type="match status" value="1"/>
</dbReference>
<dbReference type="Gene3D" id="3.30.1360.150">
    <property type="match status" value="1"/>
</dbReference>
<protein>
    <recommendedName>
        <fullName evidence="4">Alkaline phosphatase</fullName>
        <ecNumber evidence="4">3.1.3.1</ecNumber>
    </recommendedName>
</protein>
<dbReference type="InterPro" id="IPR017850">
    <property type="entry name" value="Alkaline_phosphatase_core_sf"/>
</dbReference>
<dbReference type="EMBL" id="JANFAV010000004">
    <property type="protein sequence ID" value="MCW6534642.1"/>
    <property type="molecule type" value="Genomic_DNA"/>
</dbReference>
<feature type="binding site" evidence="6">
    <location>
        <position position="112"/>
    </location>
    <ligand>
        <name>substrate</name>
    </ligand>
</feature>
<evidence type="ECO:0000313" key="8">
    <source>
        <dbReference type="EMBL" id="MCW6534642.1"/>
    </source>
</evidence>
<dbReference type="GO" id="GO:0004035">
    <property type="term" value="F:alkaline phosphatase activity"/>
    <property type="evidence" value="ECO:0007669"/>
    <property type="project" value="UniProtKB-EC"/>
</dbReference>
<keyword evidence="3 7" id="KW-0732">Signal</keyword>
<dbReference type="Proteomes" id="UP001165565">
    <property type="component" value="Unassembled WGS sequence"/>
</dbReference>
<proteinExistence type="predicted"/>
<keyword evidence="9" id="KW-1185">Reference proteome</keyword>
<comment type="catalytic activity">
    <reaction evidence="4">
        <text>a phosphate monoester + H2O = an alcohol + phosphate</text>
        <dbReference type="Rhea" id="RHEA:15017"/>
        <dbReference type="ChEBI" id="CHEBI:15377"/>
        <dbReference type="ChEBI" id="CHEBI:30879"/>
        <dbReference type="ChEBI" id="CHEBI:43474"/>
        <dbReference type="ChEBI" id="CHEBI:67140"/>
        <dbReference type="EC" id="3.1.3.1"/>
    </reaction>
</comment>
<comment type="caution">
    <text evidence="8">The sequence shown here is derived from an EMBL/GenBank/DDBJ whole genome shotgun (WGS) entry which is preliminary data.</text>
</comment>
<dbReference type="SUPFAM" id="SSF53649">
    <property type="entry name" value="Alkaline phosphatase-like"/>
    <property type="match status" value="1"/>
</dbReference>
<dbReference type="RefSeq" id="WP_265268503.1">
    <property type="nucleotide sequence ID" value="NZ_JANFAV010000004.1"/>
</dbReference>
<keyword evidence="2 4" id="KW-0479">Metal-binding</keyword>
<dbReference type="Gene3D" id="3.40.720.10">
    <property type="entry name" value="Alkaline Phosphatase, subunit A"/>
    <property type="match status" value="1"/>
</dbReference>
<evidence type="ECO:0000256" key="3">
    <source>
        <dbReference type="ARBA" id="ARBA00022729"/>
    </source>
</evidence>
<accession>A0AA41Z887</accession>
<evidence type="ECO:0000256" key="5">
    <source>
        <dbReference type="PIRSR" id="PIRSR031924-50"/>
    </source>
</evidence>
<organism evidence="8 9">
    <name type="scientific">Sphingomonas lycopersici</name>
    <dbReference type="NCBI Taxonomy" id="2951807"/>
    <lineage>
        <taxon>Bacteria</taxon>
        <taxon>Pseudomonadati</taxon>
        <taxon>Pseudomonadota</taxon>
        <taxon>Alphaproteobacteria</taxon>
        <taxon>Sphingomonadales</taxon>
        <taxon>Sphingomonadaceae</taxon>
        <taxon>Sphingomonas</taxon>
    </lineage>
</organism>
<evidence type="ECO:0000256" key="7">
    <source>
        <dbReference type="SAM" id="SignalP"/>
    </source>
</evidence>
<reference evidence="8" key="1">
    <citation type="submission" date="2022-06" db="EMBL/GenBank/DDBJ databases">
        <title>Sphingomonas sp. nov. isolated from rhizosphere soil of tomato.</title>
        <authorList>
            <person name="Dong H."/>
            <person name="Gao R."/>
        </authorList>
    </citation>
    <scope>NUCLEOTIDE SEQUENCE</scope>
    <source>
        <strain evidence="8">MMSM24</strain>
    </source>
</reference>
<dbReference type="InterPro" id="IPR002591">
    <property type="entry name" value="Phosphodiest/P_Trfase"/>
</dbReference>
<feature type="active site" description="Phosphothreonine intermediate" evidence="5">
    <location>
        <position position="91"/>
    </location>
</feature>
<evidence type="ECO:0000256" key="2">
    <source>
        <dbReference type="ARBA" id="ARBA00022723"/>
    </source>
</evidence>
<dbReference type="GO" id="GO:0046872">
    <property type="term" value="F:metal ion binding"/>
    <property type="evidence" value="ECO:0007669"/>
    <property type="project" value="UniProtKB-KW"/>
</dbReference>
<keyword evidence="1 5" id="KW-0597">Phosphoprotein</keyword>
<sequence length="553" mass="58448">MNVRIAALPLALMSAAIALPVAAQQAPAPAAAPAAAPAPTTPPKLIVAISVDQFSADLFAQYRNRFTGGFARLLQGVVFPSGYQSHAATETCPGHSTILTGMRPAHTGIIANTWVDQKAGRADKLVYCAEDERVPGSTHDDYTASDLHLKVPTLGEMMKAANPATRVVSVAGKDRAAIMMGGHKVDELWFWNGKTFASYADRKAPPTVVRAQTAVADLIAKPQGPLPLPNWCAAIARPVQAGALTLGTGRFERAAGDAKGFRASPAIDTAVLGMAYGLAKDMKLGTGAAPDLLIVGLSATDYVGHSYGTQGSEMCIQMNELDLALETFFDALDGLGVDYEVALTADHGAHDLTERQVQHAMPMETRLDAGFSPKKVGAEIAKDLGIAGPVLIAAESDVYVANDVPAAKRARVIAEAVRRYTAMPQIAAALTREQIAATPMPKGSPENWTLLERARASFDAERSGDILLLTKPRVTPIPVPGPGYVETHGSPWDYDRRVPILFWRKGIAPFEQPLSVETVDIVPTLAATIGLPVSGLDGRCLDLDATAASTCPR</sequence>
<dbReference type="InterPro" id="IPR026263">
    <property type="entry name" value="Alkaline_phosphatase_prok"/>
</dbReference>
<evidence type="ECO:0000256" key="4">
    <source>
        <dbReference type="PIRNR" id="PIRNR031924"/>
    </source>
</evidence>